<evidence type="ECO:0000313" key="8">
    <source>
        <dbReference type="EMBL" id="KAF1961666.1"/>
    </source>
</evidence>
<protein>
    <submittedName>
        <fullName evidence="8">Translation initiation factor eIF5</fullName>
    </submittedName>
</protein>
<feature type="region of interest" description="Disordered" evidence="6">
    <location>
        <begin position="146"/>
        <end position="204"/>
    </location>
</feature>
<evidence type="ECO:0000313" key="9">
    <source>
        <dbReference type="Proteomes" id="UP000800035"/>
    </source>
</evidence>
<organism evidence="8 9">
    <name type="scientific">Byssothecium circinans</name>
    <dbReference type="NCBI Taxonomy" id="147558"/>
    <lineage>
        <taxon>Eukaryota</taxon>
        <taxon>Fungi</taxon>
        <taxon>Dikarya</taxon>
        <taxon>Ascomycota</taxon>
        <taxon>Pezizomycotina</taxon>
        <taxon>Dothideomycetes</taxon>
        <taxon>Pleosporomycetidae</taxon>
        <taxon>Pleosporales</taxon>
        <taxon>Massarineae</taxon>
        <taxon>Massarinaceae</taxon>
        <taxon>Byssothecium</taxon>
    </lineage>
</organism>
<evidence type="ECO:0000256" key="1">
    <source>
        <dbReference type="ARBA" id="ARBA00010397"/>
    </source>
</evidence>
<dbReference type="InterPro" id="IPR002735">
    <property type="entry name" value="Transl_init_fac_IF2/IF5_dom"/>
</dbReference>
<dbReference type="GO" id="GO:0071074">
    <property type="term" value="F:eukaryotic initiation factor eIF2 binding"/>
    <property type="evidence" value="ECO:0007669"/>
    <property type="project" value="TreeGrafter"/>
</dbReference>
<dbReference type="SMART" id="SM00653">
    <property type="entry name" value="eIF2B_5"/>
    <property type="match status" value="1"/>
</dbReference>
<dbReference type="Pfam" id="PF02020">
    <property type="entry name" value="W2"/>
    <property type="match status" value="1"/>
</dbReference>
<dbReference type="FunFam" id="1.25.40.180:FF:000031">
    <property type="entry name" value="Eukaryotic translation initiation factor 5"/>
    <property type="match status" value="1"/>
</dbReference>
<dbReference type="SUPFAM" id="SSF75689">
    <property type="entry name" value="Zinc-binding domain of translation initiation factor 2 beta"/>
    <property type="match status" value="1"/>
</dbReference>
<dbReference type="OrthoDB" id="10250831at2759"/>
<feature type="compositionally biased region" description="Acidic residues" evidence="6">
    <location>
        <begin position="191"/>
        <end position="203"/>
    </location>
</feature>
<feature type="compositionally biased region" description="Polar residues" evidence="6">
    <location>
        <begin position="171"/>
        <end position="183"/>
    </location>
</feature>
<keyword evidence="4" id="KW-0648">Protein biosynthesis</keyword>
<dbReference type="GO" id="GO:0005829">
    <property type="term" value="C:cytosol"/>
    <property type="evidence" value="ECO:0007669"/>
    <property type="project" value="TreeGrafter"/>
</dbReference>
<evidence type="ECO:0000256" key="4">
    <source>
        <dbReference type="ARBA" id="ARBA00022917"/>
    </source>
</evidence>
<dbReference type="EMBL" id="ML976980">
    <property type="protein sequence ID" value="KAF1961666.1"/>
    <property type="molecule type" value="Genomic_DNA"/>
</dbReference>
<evidence type="ECO:0000259" key="7">
    <source>
        <dbReference type="PROSITE" id="PS51363"/>
    </source>
</evidence>
<dbReference type="PROSITE" id="PS51363">
    <property type="entry name" value="W2"/>
    <property type="match status" value="1"/>
</dbReference>
<accession>A0A6A5UFI0</accession>
<comment type="similarity">
    <text evidence="1">Belongs to the eIF-2-beta/eIF-5 family.</text>
</comment>
<keyword evidence="5" id="KW-0342">GTP-binding</keyword>
<name>A0A6A5UFI0_9PLEO</name>
<dbReference type="InterPro" id="IPR045196">
    <property type="entry name" value="IF2/IF5"/>
</dbReference>
<feature type="compositionally biased region" description="Basic residues" evidence="6">
    <location>
        <begin position="146"/>
        <end position="161"/>
    </location>
</feature>
<dbReference type="GO" id="GO:0005092">
    <property type="term" value="F:GDP-dissociation inhibitor activity"/>
    <property type="evidence" value="ECO:0007669"/>
    <property type="project" value="TreeGrafter"/>
</dbReference>
<evidence type="ECO:0000256" key="2">
    <source>
        <dbReference type="ARBA" id="ARBA00022540"/>
    </source>
</evidence>
<dbReference type="Gene3D" id="2.20.25.350">
    <property type="match status" value="1"/>
</dbReference>
<reference evidence="8" key="1">
    <citation type="journal article" date="2020" name="Stud. Mycol.">
        <title>101 Dothideomycetes genomes: a test case for predicting lifestyles and emergence of pathogens.</title>
        <authorList>
            <person name="Haridas S."/>
            <person name="Albert R."/>
            <person name="Binder M."/>
            <person name="Bloem J."/>
            <person name="Labutti K."/>
            <person name="Salamov A."/>
            <person name="Andreopoulos B."/>
            <person name="Baker S."/>
            <person name="Barry K."/>
            <person name="Bills G."/>
            <person name="Bluhm B."/>
            <person name="Cannon C."/>
            <person name="Castanera R."/>
            <person name="Culley D."/>
            <person name="Daum C."/>
            <person name="Ezra D."/>
            <person name="Gonzalez J."/>
            <person name="Henrissat B."/>
            <person name="Kuo A."/>
            <person name="Liang C."/>
            <person name="Lipzen A."/>
            <person name="Lutzoni F."/>
            <person name="Magnuson J."/>
            <person name="Mondo S."/>
            <person name="Nolan M."/>
            <person name="Ohm R."/>
            <person name="Pangilinan J."/>
            <person name="Park H.-J."/>
            <person name="Ramirez L."/>
            <person name="Alfaro M."/>
            <person name="Sun H."/>
            <person name="Tritt A."/>
            <person name="Yoshinaga Y."/>
            <person name="Zwiers L.-H."/>
            <person name="Turgeon B."/>
            <person name="Goodwin S."/>
            <person name="Spatafora J."/>
            <person name="Crous P."/>
            <person name="Grigoriev I."/>
        </authorList>
    </citation>
    <scope>NUCLEOTIDE SEQUENCE</scope>
    <source>
        <strain evidence="8">CBS 675.92</strain>
    </source>
</reference>
<feature type="domain" description="W2" evidence="7">
    <location>
        <begin position="260"/>
        <end position="422"/>
    </location>
</feature>
<dbReference type="Pfam" id="PF01873">
    <property type="entry name" value="eIF-5_eIF-2B"/>
    <property type="match status" value="1"/>
</dbReference>
<dbReference type="Gene3D" id="3.30.30.170">
    <property type="match status" value="1"/>
</dbReference>
<dbReference type="CDD" id="cd11561">
    <property type="entry name" value="W2_eIF5"/>
    <property type="match status" value="1"/>
</dbReference>
<evidence type="ECO:0000256" key="6">
    <source>
        <dbReference type="SAM" id="MobiDB-lite"/>
    </source>
</evidence>
<proteinExistence type="inferred from homology"/>
<dbReference type="GO" id="GO:0001732">
    <property type="term" value="P:formation of cytoplasmic translation initiation complex"/>
    <property type="evidence" value="ECO:0007669"/>
    <property type="project" value="TreeGrafter"/>
</dbReference>
<keyword evidence="2 8" id="KW-0396">Initiation factor</keyword>
<dbReference type="GO" id="GO:0005525">
    <property type="term" value="F:GTP binding"/>
    <property type="evidence" value="ECO:0007669"/>
    <property type="project" value="UniProtKB-KW"/>
</dbReference>
<dbReference type="InterPro" id="IPR016024">
    <property type="entry name" value="ARM-type_fold"/>
</dbReference>
<dbReference type="InterPro" id="IPR003307">
    <property type="entry name" value="W2_domain"/>
</dbReference>
<dbReference type="FunFam" id="3.30.30.170:FF:000002">
    <property type="entry name" value="Eukaryotic translation initiation factor 5"/>
    <property type="match status" value="1"/>
</dbReference>
<dbReference type="GO" id="GO:0003743">
    <property type="term" value="F:translation initiation factor activity"/>
    <property type="evidence" value="ECO:0007669"/>
    <property type="project" value="UniProtKB-KW"/>
</dbReference>
<dbReference type="FunFam" id="2.20.25.350:FF:000001">
    <property type="entry name" value="Eukaryotic translation initiation factor 5"/>
    <property type="match status" value="1"/>
</dbReference>
<keyword evidence="3" id="KW-0547">Nucleotide-binding</keyword>
<dbReference type="SMART" id="SM00515">
    <property type="entry name" value="eIF5C"/>
    <property type="match status" value="1"/>
</dbReference>
<keyword evidence="9" id="KW-1185">Reference proteome</keyword>
<evidence type="ECO:0000256" key="5">
    <source>
        <dbReference type="ARBA" id="ARBA00023134"/>
    </source>
</evidence>
<dbReference type="PANTHER" id="PTHR23001">
    <property type="entry name" value="EUKARYOTIC TRANSLATION INITIATION FACTOR"/>
    <property type="match status" value="1"/>
</dbReference>
<dbReference type="InterPro" id="IPR016190">
    <property type="entry name" value="Transl_init_fac_IF2/IF5_Zn-bd"/>
</dbReference>
<dbReference type="PANTHER" id="PTHR23001:SF7">
    <property type="entry name" value="EUKARYOTIC TRANSLATION INITIATION FACTOR 5"/>
    <property type="match status" value="1"/>
</dbReference>
<dbReference type="InterPro" id="IPR016189">
    <property type="entry name" value="Transl_init_fac_IF2/IF5_N"/>
</dbReference>
<dbReference type="AlphaFoldDB" id="A0A6A5UFI0"/>
<dbReference type="Gene3D" id="1.25.40.180">
    <property type="match status" value="1"/>
</dbReference>
<dbReference type="Proteomes" id="UP000800035">
    <property type="component" value="Unassembled WGS sequence"/>
</dbReference>
<gene>
    <name evidence="8" type="ORF">CC80DRAFT_195820</name>
</gene>
<sequence length="423" mass="47328">MAGLINVRRDVADVFYRYKMERIQSKIEGKGNGIKTVIVNLSSVASALARPPAYVIKYFGFELGAQTNNNPNDDRWIINGAHDASKLQDYLDGFISKFVLCKKCKNPETVMEFKNNLILLDCKACGQRSDVDLRLKLSGYIIKNQPKKGKKDKSTKKAERRARKEAENNADEVSQNGASPQDSASDHAEENGGDVELEAGSDDEFTRQINDGAKEIDEEVGEKDVQWATDFSSEALKSRAEDLPEDLKRALVVEDEDGEGEGGSSTYDIFGKWVQDTATEKGGVDKLENVEIYLKAKELGIENKHRTLTVLAQTLFDDKMVKQIEKRAGMLKKMTTSERHEKALLGGTERFVGTEKPELIPQVSAILVKYYENDLISEEVLQAWGSKASKKYVDIKTSKAVRKSAEKFMEWLNTADSDEEDSE</sequence>
<evidence type="ECO:0000256" key="3">
    <source>
        <dbReference type="ARBA" id="ARBA00022741"/>
    </source>
</evidence>
<dbReference type="SUPFAM" id="SSF48371">
    <property type="entry name" value="ARM repeat"/>
    <property type="match status" value="1"/>
</dbReference>
<dbReference type="SUPFAM" id="SSF100966">
    <property type="entry name" value="Translation initiation factor 2 beta, aIF2beta, N-terminal domain"/>
    <property type="match status" value="1"/>
</dbReference>